<keyword evidence="2" id="KW-0238">DNA-binding</keyword>
<dbReference type="RefSeq" id="WP_073715831.1">
    <property type="nucleotide sequence ID" value="NZ_MQVR01000009.1"/>
</dbReference>
<feature type="domain" description="HTH arsR-type" evidence="4">
    <location>
        <begin position="7"/>
        <end position="99"/>
    </location>
</feature>
<dbReference type="InterPro" id="IPR036390">
    <property type="entry name" value="WH_DNA-bd_sf"/>
</dbReference>
<dbReference type="GO" id="GO:0003700">
    <property type="term" value="F:DNA-binding transcription factor activity"/>
    <property type="evidence" value="ECO:0007669"/>
    <property type="project" value="InterPro"/>
</dbReference>
<dbReference type="SUPFAM" id="SSF46785">
    <property type="entry name" value="Winged helix' DNA-binding domain"/>
    <property type="match status" value="1"/>
</dbReference>
<evidence type="ECO:0000259" key="4">
    <source>
        <dbReference type="PROSITE" id="PS50987"/>
    </source>
</evidence>
<evidence type="ECO:0000313" key="6">
    <source>
        <dbReference type="Proteomes" id="UP000185628"/>
    </source>
</evidence>
<dbReference type="PANTHER" id="PTHR33154:SF18">
    <property type="entry name" value="ARSENICAL RESISTANCE OPERON REPRESSOR"/>
    <property type="match status" value="1"/>
</dbReference>
<dbReference type="Gene3D" id="1.10.10.10">
    <property type="entry name" value="Winged helix-like DNA-binding domain superfamily/Winged helix DNA-binding domain"/>
    <property type="match status" value="1"/>
</dbReference>
<evidence type="ECO:0000256" key="3">
    <source>
        <dbReference type="ARBA" id="ARBA00023163"/>
    </source>
</evidence>
<protein>
    <recommendedName>
        <fullName evidence="4">HTH arsR-type domain-containing protein</fullName>
    </recommendedName>
</protein>
<keyword evidence="1" id="KW-0805">Transcription regulation</keyword>
<name>A0A1Q5Q4R8_9ACTO</name>
<evidence type="ECO:0000313" key="5">
    <source>
        <dbReference type="EMBL" id="OKL54689.1"/>
    </source>
</evidence>
<dbReference type="SMART" id="SM00418">
    <property type="entry name" value="HTH_ARSR"/>
    <property type="match status" value="1"/>
</dbReference>
<accession>A0A1Q5Q4R8</accession>
<gene>
    <name evidence="5" type="ORF">BSZ39_02575</name>
</gene>
<dbReference type="EMBL" id="MQVR01000009">
    <property type="protein sequence ID" value="OKL54689.1"/>
    <property type="molecule type" value="Genomic_DNA"/>
</dbReference>
<dbReference type="InterPro" id="IPR036388">
    <property type="entry name" value="WH-like_DNA-bd_sf"/>
</dbReference>
<dbReference type="NCBIfam" id="NF033788">
    <property type="entry name" value="HTH_metalloreg"/>
    <property type="match status" value="1"/>
</dbReference>
<proteinExistence type="predicted"/>
<dbReference type="Pfam" id="PF01022">
    <property type="entry name" value="HTH_5"/>
    <property type="match status" value="1"/>
</dbReference>
<dbReference type="AlphaFoldDB" id="A0A1Q5Q4R8"/>
<dbReference type="InterPro" id="IPR011991">
    <property type="entry name" value="ArsR-like_HTH"/>
</dbReference>
<dbReference type="CDD" id="cd00090">
    <property type="entry name" value="HTH_ARSR"/>
    <property type="match status" value="1"/>
</dbReference>
<evidence type="ECO:0000256" key="1">
    <source>
        <dbReference type="ARBA" id="ARBA00023015"/>
    </source>
</evidence>
<keyword evidence="6" id="KW-1185">Reference proteome</keyword>
<dbReference type="GO" id="GO:0003677">
    <property type="term" value="F:DNA binding"/>
    <property type="evidence" value="ECO:0007669"/>
    <property type="project" value="UniProtKB-KW"/>
</dbReference>
<reference evidence="6" key="1">
    <citation type="submission" date="2016-12" db="EMBL/GenBank/DDBJ databases">
        <authorList>
            <person name="Meng X."/>
        </authorList>
    </citation>
    <scope>NUCLEOTIDE SEQUENCE [LARGE SCALE GENOMIC DNA]</scope>
    <source>
        <strain evidence="6">DSM 19116</strain>
    </source>
</reference>
<organism evidence="5 6">
    <name type="scientific">Bowdeniella nasicola</name>
    <dbReference type="NCBI Taxonomy" id="208480"/>
    <lineage>
        <taxon>Bacteria</taxon>
        <taxon>Bacillati</taxon>
        <taxon>Actinomycetota</taxon>
        <taxon>Actinomycetes</taxon>
        <taxon>Actinomycetales</taxon>
        <taxon>Actinomycetaceae</taxon>
        <taxon>Bowdeniella</taxon>
    </lineage>
</organism>
<dbReference type="OrthoDB" id="9806976at2"/>
<dbReference type="InterPro" id="IPR051081">
    <property type="entry name" value="HTH_MetalResp_TranReg"/>
</dbReference>
<comment type="caution">
    <text evidence="5">The sequence shown here is derived from an EMBL/GenBank/DDBJ whole genome shotgun (WGS) entry which is preliminary data.</text>
</comment>
<sequence>MPDTFPLSAAKAADLAACHRALGDPVRLRILSVILAAENQESCVNEVAAHFDLTQPTVSHHLKVLHEAKLVNRERRGNWIYYSAAPNIAAMVTRFLPAI</sequence>
<dbReference type="PANTHER" id="PTHR33154">
    <property type="entry name" value="TRANSCRIPTIONAL REGULATOR, ARSR FAMILY"/>
    <property type="match status" value="1"/>
</dbReference>
<dbReference type="PROSITE" id="PS50987">
    <property type="entry name" value="HTH_ARSR_2"/>
    <property type="match status" value="1"/>
</dbReference>
<dbReference type="Proteomes" id="UP000185628">
    <property type="component" value="Unassembled WGS sequence"/>
</dbReference>
<keyword evidence="3" id="KW-0804">Transcription</keyword>
<dbReference type="InterPro" id="IPR001845">
    <property type="entry name" value="HTH_ArsR_DNA-bd_dom"/>
</dbReference>
<evidence type="ECO:0000256" key="2">
    <source>
        <dbReference type="ARBA" id="ARBA00023125"/>
    </source>
</evidence>
<dbReference type="PRINTS" id="PR00778">
    <property type="entry name" value="HTHARSR"/>
</dbReference>